<proteinExistence type="inferred from homology"/>
<dbReference type="InterPro" id="IPR023031">
    <property type="entry name" value="OPRT"/>
</dbReference>
<evidence type="ECO:0000256" key="2">
    <source>
        <dbReference type="ARBA" id="ARBA00011971"/>
    </source>
</evidence>
<comment type="cofactor">
    <cofactor evidence="6">
        <name>Mg(2+)</name>
        <dbReference type="ChEBI" id="CHEBI:18420"/>
    </cofactor>
</comment>
<feature type="binding site" evidence="6">
    <location>
        <position position="125"/>
    </location>
    <ligand>
        <name>orotate</name>
        <dbReference type="ChEBI" id="CHEBI:30839"/>
    </ligand>
</feature>
<dbReference type="STRING" id="1123231.SAMN02745189_00754"/>
<dbReference type="GO" id="GO:0000287">
    <property type="term" value="F:magnesium ion binding"/>
    <property type="evidence" value="ECO:0007669"/>
    <property type="project" value="UniProtKB-UniRule"/>
</dbReference>
<evidence type="ECO:0000313" key="9">
    <source>
        <dbReference type="Proteomes" id="UP000184206"/>
    </source>
</evidence>
<dbReference type="AlphaFoldDB" id="A0A1M7CDR2"/>
<evidence type="ECO:0000259" key="7">
    <source>
        <dbReference type="Pfam" id="PF00156"/>
    </source>
</evidence>
<dbReference type="InterPro" id="IPR029057">
    <property type="entry name" value="PRTase-like"/>
</dbReference>
<dbReference type="InterPro" id="IPR004467">
    <property type="entry name" value="Or_phspho_trans_dom"/>
</dbReference>
<keyword evidence="6" id="KW-0460">Magnesium</keyword>
<dbReference type="NCBIfam" id="TIGR00336">
    <property type="entry name" value="pyrE"/>
    <property type="match status" value="1"/>
</dbReference>
<evidence type="ECO:0000313" key="8">
    <source>
        <dbReference type="EMBL" id="SHL65392.1"/>
    </source>
</evidence>
<evidence type="ECO:0000256" key="1">
    <source>
        <dbReference type="ARBA" id="ARBA00004889"/>
    </source>
</evidence>
<dbReference type="RefSeq" id="WP_072708408.1">
    <property type="nucleotide sequence ID" value="NZ_FRCF01000002.1"/>
</dbReference>
<feature type="binding site" description="in other chain" evidence="6">
    <location>
        <begin position="121"/>
        <end position="129"/>
    </location>
    <ligand>
        <name>5-phospho-alpha-D-ribose 1-diphosphate</name>
        <dbReference type="ChEBI" id="CHEBI:58017"/>
        <note>ligand shared between dimeric partners</note>
    </ligand>
</feature>
<keyword evidence="4 6" id="KW-0808">Transferase</keyword>
<dbReference type="PANTHER" id="PTHR19278:SF9">
    <property type="entry name" value="URIDINE 5'-MONOPHOSPHATE SYNTHASE"/>
    <property type="match status" value="1"/>
</dbReference>
<dbReference type="OrthoDB" id="9802134at2"/>
<evidence type="ECO:0000256" key="4">
    <source>
        <dbReference type="ARBA" id="ARBA00022679"/>
    </source>
</evidence>
<dbReference type="SUPFAM" id="SSF53271">
    <property type="entry name" value="PRTase-like"/>
    <property type="match status" value="1"/>
</dbReference>
<feature type="binding site" evidence="6">
    <location>
        <position position="101"/>
    </location>
    <ligand>
        <name>5-phospho-alpha-D-ribose 1-diphosphate</name>
        <dbReference type="ChEBI" id="CHEBI:58017"/>
        <note>ligand shared between dimeric partners</note>
    </ligand>
</feature>
<dbReference type="Proteomes" id="UP000184206">
    <property type="component" value="Unassembled WGS sequence"/>
</dbReference>
<reference evidence="8 9" key="1">
    <citation type="submission" date="2016-11" db="EMBL/GenBank/DDBJ databases">
        <authorList>
            <person name="Jaros S."/>
            <person name="Januszkiewicz K."/>
            <person name="Wedrychowicz H."/>
        </authorList>
    </citation>
    <scope>NUCLEOTIDE SEQUENCE [LARGE SCALE GENOMIC DNA]</scope>
    <source>
        <strain evidence="8 9">DSM 16010</strain>
    </source>
</reference>
<dbReference type="Pfam" id="PF00156">
    <property type="entry name" value="Pribosyltran"/>
    <property type="match status" value="1"/>
</dbReference>
<dbReference type="InterPro" id="IPR000836">
    <property type="entry name" value="PRTase_dom"/>
</dbReference>
<dbReference type="GO" id="GO:0019856">
    <property type="term" value="P:pyrimidine nucleobase biosynthetic process"/>
    <property type="evidence" value="ECO:0007669"/>
    <property type="project" value="TreeGrafter"/>
</dbReference>
<dbReference type="HAMAP" id="MF_01208">
    <property type="entry name" value="PyrE"/>
    <property type="match status" value="1"/>
</dbReference>
<dbReference type="EC" id="2.4.2.10" evidence="2 6"/>
<sequence length="203" mass="22056">MAKKSVAKALLDIGAVQIRPDAPFTWASGIISPIYCDNRQIIGHVDTRKRIVQHFTEKINEIAPDAEVVAGTSTAGIPHAAFISEVMDLPMCYVRGSKKKHGTGRLIEGAAVEGRKVVLIEDLISTGGSSIEAAEILREEGAEVEAVVAIFSYQLEKAASNFETSGFRCVTLSDLDTLLDVSIRENLLTEAERAEVVKFRDEL</sequence>
<comment type="subunit">
    <text evidence="6">Homodimer.</text>
</comment>
<comment type="caution">
    <text evidence="6">Lacks conserved residue(s) required for the propagation of feature annotation.</text>
</comment>
<name>A0A1M7CDR2_9BACL</name>
<feature type="binding site" evidence="6">
    <location>
        <position position="99"/>
    </location>
    <ligand>
        <name>5-phospho-alpha-D-ribose 1-diphosphate</name>
        <dbReference type="ChEBI" id="CHEBI:58017"/>
        <note>ligand shared between dimeric partners</note>
    </ligand>
</feature>
<evidence type="ECO:0000256" key="5">
    <source>
        <dbReference type="ARBA" id="ARBA00022975"/>
    </source>
</evidence>
<accession>A0A1M7CDR2</accession>
<dbReference type="GO" id="GO:0004588">
    <property type="term" value="F:orotate phosphoribosyltransferase activity"/>
    <property type="evidence" value="ECO:0007669"/>
    <property type="project" value="UniProtKB-UniRule"/>
</dbReference>
<organism evidence="8 9">
    <name type="scientific">Lacicoccus alkaliphilus DSM 16010</name>
    <dbReference type="NCBI Taxonomy" id="1123231"/>
    <lineage>
        <taxon>Bacteria</taxon>
        <taxon>Bacillati</taxon>
        <taxon>Bacillota</taxon>
        <taxon>Bacilli</taxon>
        <taxon>Bacillales</taxon>
        <taxon>Salinicoccaceae</taxon>
        <taxon>Lacicoccus</taxon>
    </lineage>
</organism>
<feature type="binding site" evidence="6">
    <location>
        <position position="95"/>
    </location>
    <ligand>
        <name>5-phospho-alpha-D-ribose 1-diphosphate</name>
        <dbReference type="ChEBI" id="CHEBI:58017"/>
        <note>ligand shared between dimeric partners</note>
    </ligand>
</feature>
<comment type="catalytic activity">
    <reaction evidence="6">
        <text>orotidine 5'-phosphate + diphosphate = orotate + 5-phospho-alpha-D-ribose 1-diphosphate</text>
        <dbReference type="Rhea" id="RHEA:10380"/>
        <dbReference type="ChEBI" id="CHEBI:30839"/>
        <dbReference type="ChEBI" id="CHEBI:33019"/>
        <dbReference type="ChEBI" id="CHEBI:57538"/>
        <dbReference type="ChEBI" id="CHEBI:58017"/>
        <dbReference type="EC" id="2.4.2.10"/>
    </reaction>
</comment>
<evidence type="ECO:0000256" key="6">
    <source>
        <dbReference type="HAMAP-Rule" id="MF_01208"/>
    </source>
</evidence>
<comment type="function">
    <text evidence="6">Catalyzes the transfer of a ribosyl phosphate group from 5-phosphoribose 1-diphosphate to orotate, leading to the formation of orotidine monophosphate (OMP).</text>
</comment>
<protein>
    <recommendedName>
        <fullName evidence="2 6">Orotate phosphoribosyltransferase</fullName>
        <shortName evidence="6">OPRT</shortName>
        <shortName evidence="6">OPRTase</shortName>
        <ecNumber evidence="2 6">2.4.2.10</ecNumber>
    </recommendedName>
</protein>
<keyword evidence="5 6" id="KW-0665">Pyrimidine biosynthesis</keyword>
<dbReference type="UniPathway" id="UPA00070">
    <property type="reaction ID" value="UER00119"/>
</dbReference>
<comment type="similarity">
    <text evidence="6">Belongs to the purine/pyrimidine phosphoribosyltransferase family. PyrE subfamily.</text>
</comment>
<dbReference type="Gene3D" id="3.40.50.2020">
    <property type="match status" value="1"/>
</dbReference>
<dbReference type="EMBL" id="FRCF01000002">
    <property type="protein sequence ID" value="SHL65392.1"/>
    <property type="molecule type" value="Genomic_DNA"/>
</dbReference>
<dbReference type="CDD" id="cd06223">
    <property type="entry name" value="PRTases_typeI"/>
    <property type="match status" value="1"/>
</dbReference>
<gene>
    <name evidence="6" type="primary">pyrE</name>
    <name evidence="8" type="ORF">SAMN02745189_00754</name>
</gene>
<dbReference type="GO" id="GO:0044205">
    <property type="term" value="P:'de novo' UMP biosynthetic process"/>
    <property type="evidence" value="ECO:0007669"/>
    <property type="project" value="UniProtKB-UniRule"/>
</dbReference>
<dbReference type="PANTHER" id="PTHR19278">
    <property type="entry name" value="OROTATE PHOSPHORIBOSYLTRANSFERASE"/>
    <property type="match status" value="1"/>
</dbReference>
<feature type="domain" description="Phosphoribosyltransferase" evidence="7">
    <location>
        <begin position="49"/>
        <end position="167"/>
    </location>
</feature>
<comment type="pathway">
    <text evidence="1 6">Pyrimidine metabolism; UMP biosynthesis via de novo pathway; UMP from orotate: step 1/2.</text>
</comment>
<evidence type="ECO:0000256" key="3">
    <source>
        <dbReference type="ARBA" id="ARBA00022676"/>
    </source>
</evidence>
<keyword evidence="3 6" id="KW-0328">Glycosyltransferase</keyword>
<keyword evidence="9" id="KW-1185">Reference proteome</keyword>